<evidence type="ECO:0000256" key="4">
    <source>
        <dbReference type="ARBA" id="ARBA00022741"/>
    </source>
</evidence>
<dbReference type="PRINTS" id="PR00987">
    <property type="entry name" value="TRNASYNTHGLU"/>
</dbReference>
<dbReference type="Proteomes" id="UP001271769">
    <property type="component" value="Unassembled WGS sequence"/>
</dbReference>
<reference evidence="11 12" key="1">
    <citation type="journal article" date="2013" name="Antonie Van Leeuwenhoek">
        <title>Dongia rigui sp. nov., isolated from freshwater of a large wetland in Korea.</title>
        <authorList>
            <person name="Baik K.S."/>
            <person name="Hwang Y.M."/>
            <person name="Choi J.S."/>
            <person name="Kwon J."/>
            <person name="Seong C.N."/>
        </authorList>
    </citation>
    <scope>NUCLEOTIDE SEQUENCE [LARGE SCALE GENOMIC DNA]</scope>
    <source>
        <strain evidence="11 12">04SU4-P</strain>
    </source>
</reference>
<evidence type="ECO:0000256" key="6">
    <source>
        <dbReference type="ARBA" id="ARBA00022917"/>
    </source>
</evidence>
<dbReference type="InterPro" id="IPR004527">
    <property type="entry name" value="Glu-tRNA-ligase_bac/mito"/>
</dbReference>
<feature type="binding site" evidence="8">
    <location>
        <position position="238"/>
    </location>
    <ligand>
        <name>ATP</name>
        <dbReference type="ChEBI" id="CHEBI:30616"/>
    </ligand>
</feature>
<feature type="short sequence motif" description="'KMSKS' region" evidence="8">
    <location>
        <begin position="235"/>
        <end position="239"/>
    </location>
</feature>
<proteinExistence type="inferred from homology"/>
<dbReference type="PROSITE" id="PS00178">
    <property type="entry name" value="AA_TRNA_LIGASE_I"/>
    <property type="match status" value="1"/>
</dbReference>
<sequence>MMSVRVRFAPSPTGRLHVGNIYIALNNWLFARQRNGHFLLRLDDTDTERSTPEFAQGIETDLRWLGLTWDSFARQVDRIADYDAAADKLKASGRLYPCYESAEELALKRKIHRVYDRAALKLSDADRARLEAEGKRPHWRFKLEHRRVEWNDLVRGAEHIDTASQSDPVLIRENGTYLYTFTSVVDDIALGMTHIIRGADHVTNTGTQTQIFEALGAKAPEFAHLPLLVDAAGEGLSKRLGSLSISDLRDQGLEPMSLNTYLAHIGTGVPLVVKPHLEDLVKSHDLSKFGKSSPRFDPAELLHLNARLLHLLPFEEAKTHLAGVGLSDVDAALWDVARANVEKIEEIGEWQRICRGSIAPHIADSAFAALAADVLPQAPLDEGSWKTWTEAVKAATGRKGKDLFMPLRQALTGLDHGPEMRLLLPLIGRDKTLRRLRGETA</sequence>
<keyword evidence="5 8" id="KW-0067">ATP-binding</keyword>
<keyword evidence="2 8" id="KW-0963">Cytoplasm</keyword>
<dbReference type="Gene3D" id="1.10.10.350">
    <property type="match status" value="1"/>
</dbReference>
<dbReference type="GO" id="GO:0004818">
    <property type="term" value="F:glutamate-tRNA ligase activity"/>
    <property type="evidence" value="ECO:0007669"/>
    <property type="project" value="UniProtKB-EC"/>
</dbReference>
<dbReference type="InterPro" id="IPR020751">
    <property type="entry name" value="aa-tRNA-synth_I_codon-bd_sub2"/>
</dbReference>
<feature type="domain" description="Aminoacyl-tRNA synthetase class I anticodon-binding" evidence="10">
    <location>
        <begin position="379"/>
        <end position="437"/>
    </location>
</feature>
<evidence type="ECO:0000256" key="1">
    <source>
        <dbReference type="ARBA" id="ARBA00007894"/>
    </source>
</evidence>
<comment type="function">
    <text evidence="8">Catalyzes the attachment of glutamate to tRNA(Glu) in a two-step reaction: glutamate is first activated by ATP to form Glu-AMP and then transferred to the acceptor end of tRNA(Glu).</text>
</comment>
<keyword evidence="6 8" id="KW-0648">Protein biosynthesis</keyword>
<evidence type="ECO:0000256" key="5">
    <source>
        <dbReference type="ARBA" id="ARBA00022840"/>
    </source>
</evidence>
<gene>
    <name evidence="8 11" type="primary">gltX</name>
    <name evidence="11" type="ORF">SMD31_15215</name>
</gene>
<dbReference type="InterPro" id="IPR049940">
    <property type="entry name" value="GluQ/Sye"/>
</dbReference>
<evidence type="ECO:0000256" key="3">
    <source>
        <dbReference type="ARBA" id="ARBA00022598"/>
    </source>
</evidence>
<dbReference type="InterPro" id="IPR014729">
    <property type="entry name" value="Rossmann-like_a/b/a_fold"/>
</dbReference>
<dbReference type="InterPro" id="IPR008925">
    <property type="entry name" value="aa_tRNA-synth_I_cd-bd_sf"/>
</dbReference>
<dbReference type="NCBIfam" id="TIGR00464">
    <property type="entry name" value="gltX_bact"/>
    <property type="match status" value="1"/>
</dbReference>
<keyword evidence="4 8" id="KW-0547">Nucleotide-binding</keyword>
<organism evidence="11 12">
    <name type="scientific">Dongia rigui</name>
    <dbReference type="NCBI Taxonomy" id="940149"/>
    <lineage>
        <taxon>Bacteria</taxon>
        <taxon>Pseudomonadati</taxon>
        <taxon>Pseudomonadota</taxon>
        <taxon>Alphaproteobacteria</taxon>
        <taxon>Rhodospirillales</taxon>
        <taxon>Dongiaceae</taxon>
        <taxon>Dongia</taxon>
    </lineage>
</organism>
<dbReference type="InterPro" id="IPR020058">
    <property type="entry name" value="Glu/Gln-tRNA-synth_Ib_cat-dom"/>
</dbReference>
<comment type="catalytic activity">
    <reaction evidence="8">
        <text>tRNA(Glu) + L-glutamate + ATP = L-glutamyl-tRNA(Glu) + AMP + diphosphate</text>
        <dbReference type="Rhea" id="RHEA:23540"/>
        <dbReference type="Rhea" id="RHEA-COMP:9663"/>
        <dbReference type="Rhea" id="RHEA-COMP:9680"/>
        <dbReference type="ChEBI" id="CHEBI:29985"/>
        <dbReference type="ChEBI" id="CHEBI:30616"/>
        <dbReference type="ChEBI" id="CHEBI:33019"/>
        <dbReference type="ChEBI" id="CHEBI:78442"/>
        <dbReference type="ChEBI" id="CHEBI:78520"/>
        <dbReference type="ChEBI" id="CHEBI:456215"/>
        <dbReference type="EC" id="6.1.1.17"/>
    </reaction>
</comment>
<name>A0ABU5E265_9PROT</name>
<keyword evidence="7 8" id="KW-0030">Aminoacyl-tRNA synthetase</keyword>
<evidence type="ECO:0000259" key="10">
    <source>
        <dbReference type="Pfam" id="PF19269"/>
    </source>
</evidence>
<dbReference type="SUPFAM" id="SSF48163">
    <property type="entry name" value="An anticodon-binding domain of class I aminoacyl-tRNA synthetases"/>
    <property type="match status" value="1"/>
</dbReference>
<evidence type="ECO:0000256" key="8">
    <source>
        <dbReference type="HAMAP-Rule" id="MF_00022"/>
    </source>
</evidence>
<evidence type="ECO:0000256" key="2">
    <source>
        <dbReference type="ARBA" id="ARBA00022490"/>
    </source>
</evidence>
<dbReference type="InterPro" id="IPR000924">
    <property type="entry name" value="Glu/Gln-tRNA-synth"/>
</dbReference>
<dbReference type="EMBL" id="JAXCLX010000002">
    <property type="protein sequence ID" value="MDY0873290.1"/>
    <property type="molecule type" value="Genomic_DNA"/>
</dbReference>
<dbReference type="PANTHER" id="PTHR43311">
    <property type="entry name" value="GLUTAMATE--TRNA LIGASE"/>
    <property type="match status" value="1"/>
</dbReference>
<dbReference type="Pfam" id="PF00749">
    <property type="entry name" value="tRNA-synt_1c"/>
    <property type="match status" value="1"/>
</dbReference>
<comment type="subunit">
    <text evidence="8">Monomer.</text>
</comment>
<evidence type="ECO:0000313" key="11">
    <source>
        <dbReference type="EMBL" id="MDY0873290.1"/>
    </source>
</evidence>
<comment type="subcellular location">
    <subcellularLocation>
        <location evidence="8">Cytoplasm</location>
    </subcellularLocation>
</comment>
<comment type="caution">
    <text evidence="8">Lacks conserved residue(s) required for the propagation of feature annotation.</text>
</comment>
<dbReference type="SUPFAM" id="SSF52374">
    <property type="entry name" value="Nucleotidylyl transferase"/>
    <property type="match status" value="1"/>
</dbReference>
<keyword evidence="3 8" id="KW-0436">Ligase</keyword>
<dbReference type="Pfam" id="PF19269">
    <property type="entry name" value="Anticodon_2"/>
    <property type="match status" value="1"/>
</dbReference>
<keyword evidence="12" id="KW-1185">Reference proteome</keyword>
<dbReference type="InterPro" id="IPR045462">
    <property type="entry name" value="aa-tRNA-synth_I_cd-bd"/>
</dbReference>
<dbReference type="Gene3D" id="3.40.50.620">
    <property type="entry name" value="HUPs"/>
    <property type="match status" value="1"/>
</dbReference>
<comment type="similarity">
    <text evidence="1 8">Belongs to the class-I aminoacyl-tRNA synthetase family. Glutamate--tRNA ligase type 1 subfamily.</text>
</comment>
<dbReference type="InterPro" id="IPR001412">
    <property type="entry name" value="aa-tRNA-synth_I_CS"/>
</dbReference>
<evidence type="ECO:0000259" key="9">
    <source>
        <dbReference type="Pfam" id="PF00749"/>
    </source>
</evidence>
<comment type="caution">
    <text evidence="11">The sequence shown here is derived from an EMBL/GenBank/DDBJ whole genome shotgun (WGS) entry which is preliminary data.</text>
</comment>
<dbReference type="HAMAP" id="MF_00022">
    <property type="entry name" value="Glu_tRNA_synth_type1"/>
    <property type="match status" value="1"/>
</dbReference>
<protein>
    <recommendedName>
        <fullName evidence="8">Glutamate--tRNA ligase</fullName>
        <ecNumber evidence="8">6.1.1.17</ecNumber>
    </recommendedName>
    <alternativeName>
        <fullName evidence="8">Glutamyl-tRNA synthetase</fullName>
        <shortName evidence="8">GluRS</shortName>
    </alternativeName>
</protein>
<feature type="domain" description="Glutamyl/glutaminyl-tRNA synthetase class Ib catalytic" evidence="9">
    <location>
        <begin position="4"/>
        <end position="269"/>
    </location>
</feature>
<dbReference type="EC" id="6.1.1.17" evidence="8"/>
<dbReference type="RefSeq" id="WP_320501747.1">
    <property type="nucleotide sequence ID" value="NZ_JAXCLX010000002.1"/>
</dbReference>
<evidence type="ECO:0000256" key="7">
    <source>
        <dbReference type="ARBA" id="ARBA00023146"/>
    </source>
</evidence>
<evidence type="ECO:0000313" key="12">
    <source>
        <dbReference type="Proteomes" id="UP001271769"/>
    </source>
</evidence>
<accession>A0ABU5E265</accession>
<feature type="short sequence motif" description="'HIGH' region" evidence="8">
    <location>
        <begin position="10"/>
        <end position="20"/>
    </location>
</feature>
<dbReference type="PANTHER" id="PTHR43311:SF2">
    <property type="entry name" value="GLUTAMATE--TRNA LIGASE, MITOCHONDRIAL-RELATED"/>
    <property type="match status" value="1"/>
</dbReference>